<accession>A0A3A8NTH0</accession>
<dbReference type="Proteomes" id="UP000273405">
    <property type="component" value="Unassembled WGS sequence"/>
</dbReference>
<protein>
    <submittedName>
        <fullName evidence="3">DUF4105 domain-containing protein</fullName>
    </submittedName>
</protein>
<evidence type="ECO:0000313" key="4">
    <source>
        <dbReference type="Proteomes" id="UP000273405"/>
    </source>
</evidence>
<keyword evidence="1" id="KW-0812">Transmembrane</keyword>
<keyword evidence="1" id="KW-0472">Membrane</keyword>
<sequence length="302" mass="33827">AHPGRALFAVGLLGAAVAAWRWRSRRWSVAVVLVGCAAVYGWVRTVQPSNGRDWAPDLARAPWAEVAGSQVTLHEVRDFRYRSTTDWDEAWYTATYDTEALTGASFIVEPFSGVYGAAHTMVSFSFQDGRHVVFSVEVRREKGETFSAVGGLFRRFELAYVVGDERDLVQLRSNFRHDAVYLYPVKASKERVTAFFLDMVQRMNGLHAAPEFYNTLTSNCTTNLVRHFEKVATQDVPYDHRTLMPAFADALAYELGIIDTDAPLEQVRARYHINARALAAQGQDDFSQRIRAPETTATAPAP</sequence>
<feature type="non-terminal residue" evidence="3">
    <location>
        <position position="1"/>
    </location>
</feature>
<feature type="transmembrane region" description="Helical" evidence="1">
    <location>
        <begin position="6"/>
        <end position="22"/>
    </location>
</feature>
<dbReference type="AlphaFoldDB" id="A0A3A8NTH0"/>
<keyword evidence="1" id="KW-1133">Transmembrane helix</keyword>
<dbReference type="OrthoDB" id="274718at2"/>
<feature type="transmembrane region" description="Helical" evidence="1">
    <location>
        <begin position="27"/>
        <end position="43"/>
    </location>
</feature>
<evidence type="ECO:0000256" key="1">
    <source>
        <dbReference type="SAM" id="Phobius"/>
    </source>
</evidence>
<dbReference type="RefSeq" id="WP_120625978.1">
    <property type="nucleotide sequence ID" value="NZ_RAWG01000081.1"/>
</dbReference>
<name>A0A3A8NTH0_9BACT</name>
<dbReference type="InterPro" id="IPR025178">
    <property type="entry name" value="Lnb_N"/>
</dbReference>
<dbReference type="EMBL" id="RAWG01000081">
    <property type="protein sequence ID" value="RKH42734.1"/>
    <property type="molecule type" value="Genomic_DNA"/>
</dbReference>
<organism evidence="3 4">
    <name type="scientific">Corallococcus sicarius</name>
    <dbReference type="NCBI Taxonomy" id="2316726"/>
    <lineage>
        <taxon>Bacteria</taxon>
        <taxon>Pseudomonadati</taxon>
        <taxon>Myxococcota</taxon>
        <taxon>Myxococcia</taxon>
        <taxon>Myxococcales</taxon>
        <taxon>Cystobacterineae</taxon>
        <taxon>Myxococcaceae</taxon>
        <taxon>Corallococcus</taxon>
    </lineage>
</organism>
<reference evidence="4" key="1">
    <citation type="submission" date="2018-09" db="EMBL/GenBank/DDBJ databases">
        <authorList>
            <person name="Livingstone P.G."/>
            <person name="Whitworth D.E."/>
        </authorList>
    </citation>
    <scope>NUCLEOTIDE SEQUENCE [LARGE SCALE GENOMIC DNA]</scope>
    <source>
        <strain evidence="4">CA040B</strain>
    </source>
</reference>
<feature type="domain" description="Lnb N-terminal periplasmic" evidence="2">
    <location>
        <begin position="88"/>
        <end position="244"/>
    </location>
</feature>
<gene>
    <name evidence="3" type="ORF">D7X12_15100</name>
</gene>
<dbReference type="Pfam" id="PF13387">
    <property type="entry name" value="Lnb_N"/>
    <property type="match status" value="1"/>
</dbReference>
<keyword evidence="4" id="KW-1185">Reference proteome</keyword>
<proteinExistence type="predicted"/>
<evidence type="ECO:0000313" key="3">
    <source>
        <dbReference type="EMBL" id="RKH42734.1"/>
    </source>
</evidence>
<evidence type="ECO:0000259" key="2">
    <source>
        <dbReference type="Pfam" id="PF13387"/>
    </source>
</evidence>
<comment type="caution">
    <text evidence="3">The sequence shown here is derived from an EMBL/GenBank/DDBJ whole genome shotgun (WGS) entry which is preliminary data.</text>
</comment>